<dbReference type="EMBL" id="NRDI02000006">
    <property type="protein sequence ID" value="KAI1515559.1"/>
    <property type="molecule type" value="Genomic_DNA"/>
</dbReference>
<evidence type="ECO:0000256" key="1">
    <source>
        <dbReference type="SAM" id="MobiDB-lite"/>
    </source>
</evidence>
<dbReference type="OMA" id="FMDFPLD"/>
<reference evidence="3" key="3">
    <citation type="journal article" date="2022" name="bioRxiv">
        <title>A global pangenome for the wheat fungal pathogen Pyrenophora tritici-repentis and prediction of effector protein structural homology.</title>
        <authorList>
            <person name="Moolhuijzen P."/>
            <person name="See P.T."/>
            <person name="Shi G."/>
            <person name="Powell H.R."/>
            <person name="Cockram J."/>
            <person name="Jorgensen L.N."/>
            <person name="Benslimane H."/>
            <person name="Strelkov S.E."/>
            <person name="Turner J."/>
            <person name="Liu Z."/>
            <person name="Moffat C.S."/>
        </authorList>
    </citation>
    <scope>NUCLEOTIDE SEQUENCE</scope>
    <source>
        <strain evidence="3">86-124</strain>
    </source>
</reference>
<keyword evidence="5" id="KW-1185">Reference proteome</keyword>
<feature type="region of interest" description="Disordered" evidence="1">
    <location>
        <begin position="121"/>
        <end position="143"/>
    </location>
</feature>
<dbReference type="Proteomes" id="UP000249757">
    <property type="component" value="Unassembled WGS sequence"/>
</dbReference>
<evidence type="ECO:0000313" key="5">
    <source>
        <dbReference type="Proteomes" id="UP000249757"/>
    </source>
</evidence>
<proteinExistence type="predicted"/>
<name>A0A2W1EAN3_9PLEO</name>
<reference evidence="5" key="4">
    <citation type="journal article" date="2022" name="Microb. Genom.">
        <title>A global pangenome for the wheat fungal pathogen Pyrenophora tritici-repentis and prediction of effector protein structural homology.</title>
        <authorList>
            <person name="Moolhuijzen P.M."/>
            <person name="See P.T."/>
            <person name="Shi G."/>
            <person name="Powell H.R."/>
            <person name="Cockram J."/>
            <person name="Jorgensen L.N."/>
            <person name="Benslimane H."/>
            <person name="Strelkov S.E."/>
            <person name="Turner J."/>
            <person name="Liu Z."/>
            <person name="Moffat C.S."/>
        </authorList>
    </citation>
    <scope>NUCLEOTIDE SEQUENCE [LARGE SCALE GENOMIC DNA]</scope>
</reference>
<feature type="compositionally biased region" description="Basic and acidic residues" evidence="1">
    <location>
        <begin position="32"/>
        <end position="55"/>
    </location>
</feature>
<feature type="region of interest" description="Disordered" evidence="1">
    <location>
        <begin position="217"/>
        <end position="239"/>
    </location>
</feature>
<dbReference type="Proteomes" id="UP000245464">
    <property type="component" value="Chromosome 8"/>
</dbReference>
<dbReference type="AlphaFoldDB" id="A0A2W1EAN3"/>
<accession>A0A2W1EAN3</accession>
<feature type="region of interest" description="Disordered" evidence="1">
    <location>
        <begin position="408"/>
        <end position="447"/>
    </location>
</feature>
<dbReference type="EMBL" id="NQIK02000008">
    <property type="protein sequence ID" value="KAF7567221.1"/>
    <property type="molecule type" value="Genomic_DNA"/>
</dbReference>
<dbReference type="OrthoDB" id="3684136at2759"/>
<protein>
    <submittedName>
        <fullName evidence="2">Uncharacterized protein</fullName>
    </submittedName>
</protein>
<sequence>MLPFLRRLRHPLRRPIHFYRIDEPSPTPQQLERQREREKQKASDKIENDLDDGRAVPRRPSSPDELPVIIDRGPYKGLMYPKEDLYYNSIMLASDVEPIYAGPPGGHLRQEVHRTPFRRLNATSGVNPPPRPVPSEHLTASQNADNLRRWEERNGKNIGERHVENPAVMRFELPKRSPSVPRASSPPRGPITPGLQEWDVFMDFPSEYSVQVYCDRESDRPAGPTSTTPAPPKPVAVPKTCIPTVKGDEKSRLSAKDIPLFVQAPDQPPSHPPFTSLHGSKEPEILTSDIALKRSLKNESVNPEMRAAVREKVERSSTTNVAKCVQNQPVSAVDSDLVPNFSHLVAENSFSDRMPDEQVFAIRSAAHSENQHQHELLPNNVSSGYYNLPTSDDDTTMNWPLALRGGQDLRHGQLPNGVPANYYPPSSSSDSSFGQHQPLPPDHVPSRVSSLLSTILTSSELDLHAEIVGRSAPAQSSALSALVPPSNATSPNPMHGRLIGKLHSTVYGLQDRVTGLEEDLIPRMTAWLAQKESQIGELNTKAGDLDDEITTLKQIVDFGTKLLNGCWEREWELWSTLIDIQKQRESNRSSLSRIFSCRKSTLASDLQLLGDSMPRGYVARMLSSSRSTQRLLRTRELDAVLLMAKQNVAILREDMEDMAGFVKAYQARAEIVGGLVPVGVSWRDV</sequence>
<feature type="region of interest" description="Disordered" evidence="1">
    <location>
        <begin position="20"/>
        <end position="68"/>
    </location>
</feature>
<reference evidence="2 4" key="1">
    <citation type="journal article" date="2018" name="BMC Genomics">
        <title>Comparative genomics of the wheat fungal pathogen Pyrenophora tritici-repentis reveals chromosomal variations and genome plasticity.</title>
        <authorList>
            <person name="Moolhuijzen P."/>
            <person name="See P.T."/>
            <person name="Hane J.K."/>
            <person name="Shi G."/>
            <person name="Liu Z."/>
            <person name="Oliver R.P."/>
            <person name="Moffat C.S."/>
        </authorList>
    </citation>
    <scope>NUCLEOTIDE SEQUENCE [LARGE SCALE GENOMIC DNA]</scope>
    <source>
        <strain evidence="2">M4</strain>
    </source>
</reference>
<evidence type="ECO:0000313" key="2">
    <source>
        <dbReference type="EMBL" id="KAF7567221.1"/>
    </source>
</evidence>
<reference evidence="3" key="2">
    <citation type="submission" date="2021-05" db="EMBL/GenBank/DDBJ databases">
        <authorList>
            <person name="Moolhuijzen P.M."/>
            <person name="Moffat C.S."/>
        </authorList>
    </citation>
    <scope>NUCLEOTIDE SEQUENCE</scope>
    <source>
        <strain evidence="3">86-124</strain>
    </source>
</reference>
<organism evidence="2 4">
    <name type="scientific">Pyrenophora tritici-repentis</name>
    <dbReference type="NCBI Taxonomy" id="45151"/>
    <lineage>
        <taxon>Eukaryota</taxon>
        <taxon>Fungi</taxon>
        <taxon>Dikarya</taxon>
        <taxon>Ascomycota</taxon>
        <taxon>Pezizomycotina</taxon>
        <taxon>Dothideomycetes</taxon>
        <taxon>Pleosporomycetidae</taxon>
        <taxon>Pleosporales</taxon>
        <taxon>Pleosporineae</taxon>
        <taxon>Pleosporaceae</taxon>
        <taxon>Pyrenophora</taxon>
    </lineage>
</organism>
<evidence type="ECO:0000313" key="4">
    <source>
        <dbReference type="Proteomes" id="UP000245464"/>
    </source>
</evidence>
<evidence type="ECO:0000313" key="3">
    <source>
        <dbReference type="EMBL" id="KAI1515559.1"/>
    </source>
</evidence>
<comment type="caution">
    <text evidence="2">The sequence shown here is derived from an EMBL/GenBank/DDBJ whole genome shotgun (WGS) entry which is preliminary data.</text>
</comment>
<gene>
    <name evidence="3" type="ORF">Ptr86124_005560</name>
    <name evidence="2" type="ORF">PtrM4_138120</name>
</gene>